<dbReference type="EMBL" id="MWSK01000001">
    <property type="protein sequence ID" value="OXS80547.1"/>
    <property type="molecule type" value="Genomic_DNA"/>
</dbReference>
<dbReference type="Gene3D" id="2.30.30.240">
    <property type="entry name" value="PRC-barrel domain"/>
    <property type="match status" value="1"/>
</dbReference>
<dbReference type="InterPro" id="IPR011033">
    <property type="entry name" value="PRC_barrel-like_sf"/>
</dbReference>
<proteinExistence type="predicted"/>
<name>A0A1N6Q0U4_9BACI</name>
<dbReference type="STRING" id="1017273.SAMN05443094_101707"/>
<feature type="region of interest" description="Disordered" evidence="1">
    <location>
        <begin position="193"/>
        <end position="212"/>
    </location>
</feature>
<gene>
    <name evidence="3" type="ORF">B1B05_03440</name>
    <name evidence="4" type="ORF">SAMN05443094_101707</name>
</gene>
<sequence length="276" mass="30243">MKKSSEVQGLPIISIANGAEIGQAKSLIINPEKRSIDFVTIGHEEWEQEGKAIPFNKIIGIGDYAMTIDHESSVIEMNNIPVANELLNRNTKIVQNRLMTKKGQLIGQAVEYIIDDETGEITQLIVKDQEGTFAVDGQHVVTYGRDLIVVTEDVVKESLEGTLVQEESAAPAPEHEAAISPGVEEQTPVESAEAKLEEASPSEEPLQEEAPSIDRWLRLIDDQQSQLLKGKTTTKDIEFNEEVLIPAGTVLEEEHIEKARSAGPEILVELSMNSGA</sequence>
<evidence type="ECO:0000313" key="5">
    <source>
        <dbReference type="Proteomes" id="UP000186385"/>
    </source>
</evidence>
<dbReference type="SUPFAM" id="SSF50346">
    <property type="entry name" value="PRC-barrel domain"/>
    <property type="match status" value="2"/>
</dbReference>
<feature type="domain" description="PRC-barrel" evidence="2">
    <location>
        <begin position="3"/>
        <end position="69"/>
    </location>
</feature>
<feature type="region of interest" description="Disordered" evidence="1">
    <location>
        <begin position="164"/>
        <end position="186"/>
    </location>
</feature>
<dbReference type="OrthoDB" id="53812at2"/>
<accession>A0A1N6Q0U4</accession>
<reference evidence="4 5" key="1">
    <citation type="submission" date="2017-01" db="EMBL/GenBank/DDBJ databases">
        <authorList>
            <person name="Mah S.A."/>
            <person name="Swanson W.J."/>
            <person name="Moy G.W."/>
            <person name="Vacquier V.D."/>
        </authorList>
    </citation>
    <scope>NUCLEOTIDE SEQUENCE [LARGE SCALE GENOMIC DNA]</scope>
    <source>
        <strain evidence="4 5">NIO-1016</strain>
    </source>
</reference>
<dbReference type="Proteomes" id="UP000186385">
    <property type="component" value="Unassembled WGS sequence"/>
</dbReference>
<dbReference type="RefSeq" id="WP_045849822.1">
    <property type="nucleotide sequence ID" value="NZ_FTLX01000001.1"/>
</dbReference>
<reference evidence="3" key="3">
    <citation type="submission" date="2017-03" db="EMBL/GenBank/DDBJ databases">
        <authorList>
            <person name="Dastager S.G."/>
            <person name="Neurgaonkar P.S."/>
            <person name="Dharne M.S."/>
        </authorList>
    </citation>
    <scope>NUCLEOTIDE SEQUENCE</scope>
    <source>
        <strain evidence="3">DSM 25145</strain>
    </source>
</reference>
<dbReference type="EMBL" id="FTLX01000001">
    <property type="protein sequence ID" value="SIQ10200.1"/>
    <property type="molecule type" value="Genomic_DNA"/>
</dbReference>
<dbReference type="Proteomes" id="UP000215545">
    <property type="component" value="Unassembled WGS sequence"/>
</dbReference>
<dbReference type="AlphaFoldDB" id="A0A1N6Q0U4"/>
<dbReference type="Pfam" id="PF05239">
    <property type="entry name" value="PRC"/>
    <property type="match status" value="1"/>
</dbReference>
<protein>
    <submittedName>
        <fullName evidence="4">Uncharacterized protein YrrD, contains PRC-barrel domain</fullName>
    </submittedName>
</protein>
<evidence type="ECO:0000313" key="3">
    <source>
        <dbReference type="EMBL" id="OXS80547.1"/>
    </source>
</evidence>
<keyword evidence="6" id="KW-1185">Reference proteome</keyword>
<evidence type="ECO:0000256" key="1">
    <source>
        <dbReference type="SAM" id="MobiDB-lite"/>
    </source>
</evidence>
<evidence type="ECO:0000313" key="4">
    <source>
        <dbReference type="EMBL" id="SIQ10200.1"/>
    </source>
</evidence>
<evidence type="ECO:0000313" key="6">
    <source>
        <dbReference type="Proteomes" id="UP000215545"/>
    </source>
</evidence>
<reference evidence="6" key="2">
    <citation type="submission" date="2017-03" db="EMBL/GenBank/DDBJ databases">
        <title>Bacillus sp. V-88(T) DSM27956, whole genome shotgun sequencing project.</title>
        <authorList>
            <person name="Dastager S.G."/>
            <person name="Neurgaonkar P.S."/>
            <person name="Dharne M.S."/>
        </authorList>
    </citation>
    <scope>NUCLEOTIDE SEQUENCE [LARGE SCALE GENOMIC DNA]</scope>
    <source>
        <strain evidence="6">DSM 25145</strain>
    </source>
</reference>
<evidence type="ECO:0000259" key="2">
    <source>
        <dbReference type="Pfam" id="PF05239"/>
    </source>
</evidence>
<organism evidence="4 5">
    <name type="scientific">Domibacillus enclensis</name>
    <dbReference type="NCBI Taxonomy" id="1017273"/>
    <lineage>
        <taxon>Bacteria</taxon>
        <taxon>Bacillati</taxon>
        <taxon>Bacillota</taxon>
        <taxon>Bacilli</taxon>
        <taxon>Bacillales</taxon>
        <taxon>Bacillaceae</taxon>
        <taxon>Domibacillus</taxon>
    </lineage>
</organism>
<dbReference type="InterPro" id="IPR027275">
    <property type="entry name" value="PRC-brl_dom"/>
</dbReference>